<evidence type="ECO:0000256" key="6">
    <source>
        <dbReference type="PIRSR" id="PIRSR601461-2"/>
    </source>
</evidence>
<dbReference type="GO" id="GO:0006508">
    <property type="term" value="P:proteolysis"/>
    <property type="evidence" value="ECO:0007669"/>
    <property type="project" value="UniProtKB-KW"/>
</dbReference>
<dbReference type="OrthoDB" id="15189at2759"/>
<dbReference type="AlphaFoldDB" id="A0A1X6N7G6"/>
<dbReference type="Pfam" id="PF00026">
    <property type="entry name" value="Asp"/>
    <property type="match status" value="1"/>
</dbReference>
<reference evidence="10 11" key="1">
    <citation type="submission" date="2017-04" db="EMBL/GenBank/DDBJ databases">
        <title>Genome Sequence of the Model Brown-Rot Fungus Postia placenta SB12.</title>
        <authorList>
            <consortium name="DOE Joint Genome Institute"/>
            <person name="Gaskell J."/>
            <person name="Kersten P."/>
            <person name="Larrondo L.F."/>
            <person name="Canessa P."/>
            <person name="Martinez D."/>
            <person name="Hibbett D."/>
            <person name="Schmoll M."/>
            <person name="Kubicek C.P."/>
            <person name="Martinez A.T."/>
            <person name="Yadav J."/>
            <person name="Master E."/>
            <person name="Magnuson J.K."/>
            <person name="James T."/>
            <person name="Yaver D."/>
            <person name="Berka R."/>
            <person name="Labutti K."/>
            <person name="Lipzen A."/>
            <person name="Aerts A."/>
            <person name="Barry K."/>
            <person name="Henrissat B."/>
            <person name="Blanchette R."/>
            <person name="Grigoriev I."/>
            <person name="Cullen D."/>
        </authorList>
    </citation>
    <scope>NUCLEOTIDE SEQUENCE [LARGE SCALE GENOMIC DNA]</scope>
    <source>
        <strain evidence="10 11">MAD-698-R-SB12</strain>
    </source>
</reference>
<feature type="chain" id="PRO_5010852536" description="Peptidase A1 domain-containing protein" evidence="8">
    <location>
        <begin position="19"/>
        <end position="422"/>
    </location>
</feature>
<dbReference type="InterPro" id="IPR001969">
    <property type="entry name" value="Aspartic_peptidase_AS"/>
</dbReference>
<dbReference type="FunFam" id="2.40.70.10:FF:000115">
    <property type="entry name" value="Lysosomal aspartic protease"/>
    <property type="match status" value="1"/>
</dbReference>
<evidence type="ECO:0000256" key="7">
    <source>
        <dbReference type="RuleBase" id="RU000454"/>
    </source>
</evidence>
<evidence type="ECO:0000256" key="5">
    <source>
        <dbReference type="PIRSR" id="PIRSR601461-1"/>
    </source>
</evidence>
<evidence type="ECO:0000256" key="3">
    <source>
        <dbReference type="ARBA" id="ARBA00022750"/>
    </source>
</evidence>
<feature type="active site" evidence="5">
    <location>
        <position position="133"/>
    </location>
</feature>
<evidence type="ECO:0000256" key="2">
    <source>
        <dbReference type="ARBA" id="ARBA00022670"/>
    </source>
</evidence>
<dbReference type="RefSeq" id="XP_024341383.1">
    <property type="nucleotide sequence ID" value="XM_024476805.1"/>
</dbReference>
<sequence>MSCKASLLIVALALVASASPITQETGIRIPLAKRNSLTKADGTFDRDAAIRQRVRVANTHAENSKHRQNLINLNRNVGLEHFNEGAYIPPLATVPASVQARQSESLKDQEENTEWTGTVSIGTPAQKFTIDFDTGSSDLWVPSSSCSGCKASSSYKASSSSSSKKKSGTFQIEYGDGSEASGPIYADTVSVAAVKVTGQTLSAVTSESGDLVGDAADGLLGMGFPAISSLNADPFFQTAVEQGAVSEGVFAFKLASSGSELYLGGTDSSLYSGSIEYHALSSSVGYWQIGGASAIVNGETAASGFQTIIDSGTTLMYGPPSAVKKLYGNIQGSKVYDSDEGLYSFPCDNAPSIAFSWGGKIWSISADDFNIGSAGSGQCVGALGGQDLGLGTNVWLLGDTLMMNTYTAFSTNRNAVGFAELS</sequence>
<organism evidence="10 11">
    <name type="scientific">Postia placenta MAD-698-R-SB12</name>
    <dbReference type="NCBI Taxonomy" id="670580"/>
    <lineage>
        <taxon>Eukaryota</taxon>
        <taxon>Fungi</taxon>
        <taxon>Dikarya</taxon>
        <taxon>Basidiomycota</taxon>
        <taxon>Agaricomycotina</taxon>
        <taxon>Agaricomycetes</taxon>
        <taxon>Polyporales</taxon>
        <taxon>Adustoporiaceae</taxon>
        <taxon>Rhodonia</taxon>
    </lineage>
</organism>
<dbReference type="CDD" id="cd05471">
    <property type="entry name" value="pepsin_like"/>
    <property type="match status" value="1"/>
</dbReference>
<dbReference type="STRING" id="670580.A0A1X6N7G6"/>
<keyword evidence="3 7" id="KW-0064">Aspartyl protease</keyword>
<dbReference type="PROSITE" id="PS00141">
    <property type="entry name" value="ASP_PROTEASE"/>
    <property type="match status" value="1"/>
</dbReference>
<dbReference type="InterPro" id="IPR034164">
    <property type="entry name" value="Pepsin-like_dom"/>
</dbReference>
<dbReference type="Gene3D" id="2.40.70.10">
    <property type="entry name" value="Acid Proteases"/>
    <property type="match status" value="2"/>
</dbReference>
<dbReference type="GO" id="GO:0004190">
    <property type="term" value="F:aspartic-type endopeptidase activity"/>
    <property type="evidence" value="ECO:0007669"/>
    <property type="project" value="UniProtKB-KW"/>
</dbReference>
<dbReference type="PROSITE" id="PS51767">
    <property type="entry name" value="PEPTIDASE_A1"/>
    <property type="match status" value="1"/>
</dbReference>
<dbReference type="InterPro" id="IPR033121">
    <property type="entry name" value="PEPTIDASE_A1"/>
</dbReference>
<comment type="similarity">
    <text evidence="1 7">Belongs to the peptidase A1 family.</text>
</comment>
<keyword evidence="6" id="KW-1015">Disulfide bond</keyword>
<accession>A0A1X6N7G6</accession>
<evidence type="ECO:0000313" key="11">
    <source>
        <dbReference type="Proteomes" id="UP000194127"/>
    </source>
</evidence>
<feature type="signal peptide" evidence="8">
    <location>
        <begin position="1"/>
        <end position="18"/>
    </location>
</feature>
<evidence type="ECO:0000313" key="10">
    <source>
        <dbReference type="EMBL" id="OSX64589.1"/>
    </source>
</evidence>
<evidence type="ECO:0000256" key="8">
    <source>
        <dbReference type="SAM" id="SignalP"/>
    </source>
</evidence>
<proteinExistence type="inferred from homology"/>
<name>A0A1X6N7G6_9APHY</name>
<protein>
    <recommendedName>
        <fullName evidence="9">Peptidase A1 domain-containing protein</fullName>
    </recommendedName>
</protein>
<feature type="domain" description="Peptidase A1" evidence="9">
    <location>
        <begin position="115"/>
        <end position="419"/>
    </location>
</feature>
<dbReference type="SUPFAM" id="SSF50630">
    <property type="entry name" value="Acid proteases"/>
    <property type="match status" value="1"/>
</dbReference>
<dbReference type="PRINTS" id="PR00792">
    <property type="entry name" value="PEPSIN"/>
</dbReference>
<dbReference type="EMBL" id="KZ110593">
    <property type="protein sequence ID" value="OSX64589.1"/>
    <property type="molecule type" value="Genomic_DNA"/>
</dbReference>
<keyword evidence="2 7" id="KW-0645">Protease</keyword>
<evidence type="ECO:0000256" key="1">
    <source>
        <dbReference type="ARBA" id="ARBA00007447"/>
    </source>
</evidence>
<dbReference type="PANTHER" id="PTHR47966">
    <property type="entry name" value="BETA-SITE APP-CLEAVING ENZYME, ISOFORM A-RELATED"/>
    <property type="match status" value="1"/>
</dbReference>
<keyword evidence="8" id="KW-0732">Signal</keyword>
<dbReference type="InterPro" id="IPR021109">
    <property type="entry name" value="Peptidase_aspartic_dom_sf"/>
</dbReference>
<dbReference type="Proteomes" id="UP000194127">
    <property type="component" value="Unassembled WGS sequence"/>
</dbReference>
<feature type="disulfide bond" evidence="6">
    <location>
        <begin position="347"/>
        <end position="379"/>
    </location>
</feature>
<evidence type="ECO:0000259" key="9">
    <source>
        <dbReference type="PROSITE" id="PS51767"/>
    </source>
</evidence>
<keyword evidence="11" id="KW-1185">Reference proteome</keyword>
<dbReference type="InterPro" id="IPR001461">
    <property type="entry name" value="Aspartic_peptidase_A1"/>
</dbReference>
<dbReference type="PANTHER" id="PTHR47966:SF51">
    <property type="entry name" value="BETA-SITE APP-CLEAVING ENZYME, ISOFORM A-RELATED"/>
    <property type="match status" value="1"/>
</dbReference>
<evidence type="ECO:0000256" key="4">
    <source>
        <dbReference type="ARBA" id="ARBA00022801"/>
    </source>
</evidence>
<gene>
    <name evidence="10" type="ORF">POSPLADRAFT_1031666</name>
</gene>
<keyword evidence="4 7" id="KW-0378">Hydrolase</keyword>
<dbReference type="GeneID" id="36321756"/>
<feature type="active site" evidence="5">
    <location>
        <position position="310"/>
    </location>
</feature>